<feature type="domain" description="Peptidase M13 N-terminal" evidence="11">
    <location>
        <begin position="111"/>
        <end position="152"/>
    </location>
</feature>
<keyword evidence="4" id="KW-0645">Protease</keyword>
<keyword evidence="7" id="KW-0862">Zinc</keyword>
<dbReference type="Pfam" id="PF01431">
    <property type="entry name" value="Peptidase_M13"/>
    <property type="match status" value="1"/>
</dbReference>
<keyword evidence="5" id="KW-0479">Metal-binding</keyword>
<dbReference type="InterPro" id="IPR018497">
    <property type="entry name" value="Peptidase_M13_C"/>
</dbReference>
<sequence>MASTSSGLVSRDEEGSILEVIYQHLCGRRLGNHLGKTSLSRPDQNSNSDLPVISKPVQNGSDALDRSATEADVKTGEKMAQHRLAVSSCISKDCVQSASRIFESVNKEVNPCEDFYEFACGGWIKSHPVPETQSSWDQFWSLREALLLDLREVRVPGYKFRSPGLDPYASRFSVRQWLCNEAKLSLMRTNEELLEKRSSVSGSRNLRLTVGGVCRVEGLRNISYLWRKGVVMLYAQLTSGRELLEEPGSEDEINPVKQARALYRTCLDQDKLEVLGVEPMMEVMKRLKVSPGPPRARKPSEDKFDWVYTAGRAQRVLGLNMLFGFWVSQDIRNTSRNLMVVDQISPGISERYLLDTERFHTELTEYRRYIEDMVRVFEAHLVQKQHPTDDHEEDNEEEHDINKLSLAFLHGRVERAGESVAEQFTDDILEFSTKLAAIMTSAEDRRDPKNLFHEMTLAQLQELTDVPDAGANVKMNWTWYLDNVLKDTNVTLDLEKDIVVVMEMNYLQKLANLITKTDPVVLERYVWWSVFSTLAPLTLQEFRDLAFRFSKQVFGLTQKTPRWKGCTGNVNSNFGMAVSYLYVQKHFNNQSRVKALEMVNDIRSAFTEIVTELQWMDEETKQRTLDKAHAMRPFIGFPGWLLTPGELEKYYKGASQLFESYLQLSQASVKKTLEDIRRSPDYNRSLNYGAIGAIMGHELTHGFDDQGRRYDKEGNLKQWWTEKTLVEYEQRVQCIVQQYSHYHVTQLGDNFTVNGINTQGENIADNGGLREALRAYRKFQARQNETEDKILPGLAEYSPDQLFFLGFTHMWCGNSTKGALKSRVVDGVHSPNRYRVIGTLSNSEEFSEAWHCPKGSPMNPEKKCILW</sequence>
<dbReference type="InterPro" id="IPR008753">
    <property type="entry name" value="Peptidase_M13_N"/>
</dbReference>
<dbReference type="EMBL" id="OE000086">
    <property type="protein sequence ID" value="CAD7452353.1"/>
    <property type="molecule type" value="Genomic_DNA"/>
</dbReference>
<organism evidence="12">
    <name type="scientific">Timema tahoe</name>
    <dbReference type="NCBI Taxonomy" id="61484"/>
    <lineage>
        <taxon>Eukaryota</taxon>
        <taxon>Metazoa</taxon>
        <taxon>Ecdysozoa</taxon>
        <taxon>Arthropoda</taxon>
        <taxon>Hexapoda</taxon>
        <taxon>Insecta</taxon>
        <taxon>Pterygota</taxon>
        <taxon>Neoptera</taxon>
        <taxon>Polyneoptera</taxon>
        <taxon>Phasmatodea</taxon>
        <taxon>Timematodea</taxon>
        <taxon>Timematoidea</taxon>
        <taxon>Timematidae</taxon>
        <taxon>Timema</taxon>
    </lineage>
</organism>
<name>A0A7R9FGL8_9NEOP</name>
<dbReference type="GO" id="GO:0046872">
    <property type="term" value="F:metal ion binding"/>
    <property type="evidence" value="ECO:0007669"/>
    <property type="project" value="UniProtKB-KW"/>
</dbReference>
<evidence type="ECO:0000256" key="2">
    <source>
        <dbReference type="ARBA" id="ARBA00004401"/>
    </source>
</evidence>
<comment type="subcellular location">
    <subcellularLocation>
        <location evidence="2">Cell membrane</location>
        <topology evidence="2">Single-pass type II membrane protein</topology>
    </subcellularLocation>
</comment>
<evidence type="ECO:0000256" key="9">
    <source>
        <dbReference type="SAM" id="MobiDB-lite"/>
    </source>
</evidence>
<evidence type="ECO:0000313" key="12">
    <source>
        <dbReference type="EMBL" id="CAD7452353.1"/>
    </source>
</evidence>
<evidence type="ECO:0000256" key="4">
    <source>
        <dbReference type="ARBA" id="ARBA00022670"/>
    </source>
</evidence>
<accession>A0A7R9FGL8</accession>
<dbReference type="PANTHER" id="PTHR11733">
    <property type="entry name" value="ZINC METALLOPROTEASE FAMILY M13 NEPRILYSIN-RELATED"/>
    <property type="match status" value="1"/>
</dbReference>
<feature type="domain" description="Peptidase M13 C-terminal" evidence="10">
    <location>
        <begin position="679"/>
        <end position="864"/>
    </location>
</feature>
<feature type="compositionally biased region" description="Polar residues" evidence="9">
    <location>
        <begin position="36"/>
        <end position="49"/>
    </location>
</feature>
<comment type="cofactor">
    <cofactor evidence="1">
        <name>Zn(2+)</name>
        <dbReference type="ChEBI" id="CHEBI:29105"/>
    </cofactor>
</comment>
<evidence type="ECO:0000259" key="11">
    <source>
        <dbReference type="Pfam" id="PF05649"/>
    </source>
</evidence>
<feature type="domain" description="Peptidase M13 N-terminal" evidence="11">
    <location>
        <begin position="236"/>
        <end position="638"/>
    </location>
</feature>
<evidence type="ECO:0000256" key="8">
    <source>
        <dbReference type="ARBA" id="ARBA00023049"/>
    </source>
</evidence>
<dbReference type="GO" id="GO:0004222">
    <property type="term" value="F:metalloendopeptidase activity"/>
    <property type="evidence" value="ECO:0007669"/>
    <property type="project" value="InterPro"/>
</dbReference>
<proteinExistence type="inferred from homology"/>
<feature type="region of interest" description="Disordered" evidence="9">
    <location>
        <begin position="36"/>
        <end position="71"/>
    </location>
</feature>
<comment type="similarity">
    <text evidence="3">Belongs to the peptidase M13 family.</text>
</comment>
<reference evidence="12" key="1">
    <citation type="submission" date="2020-11" db="EMBL/GenBank/DDBJ databases">
        <authorList>
            <person name="Tran Van P."/>
        </authorList>
    </citation>
    <scope>NUCLEOTIDE SEQUENCE</scope>
</reference>
<dbReference type="PANTHER" id="PTHR11733:SF133">
    <property type="entry name" value="PHOSPHATE-REGULATING NEUTRAL ENDOPEPTIDASE PHEX"/>
    <property type="match status" value="1"/>
</dbReference>
<evidence type="ECO:0000256" key="6">
    <source>
        <dbReference type="ARBA" id="ARBA00022801"/>
    </source>
</evidence>
<evidence type="ECO:0000256" key="5">
    <source>
        <dbReference type="ARBA" id="ARBA00022723"/>
    </source>
</evidence>
<dbReference type="AlphaFoldDB" id="A0A7R9FGL8"/>
<dbReference type="CDD" id="cd08662">
    <property type="entry name" value="M13"/>
    <property type="match status" value="1"/>
</dbReference>
<dbReference type="InterPro" id="IPR024079">
    <property type="entry name" value="MetalloPept_cat_dom_sf"/>
</dbReference>
<dbReference type="Gene3D" id="3.40.390.10">
    <property type="entry name" value="Collagenase (Catalytic Domain)"/>
    <property type="match status" value="2"/>
</dbReference>
<keyword evidence="8" id="KW-0482">Metalloprotease</keyword>
<keyword evidence="6" id="KW-0378">Hydrolase</keyword>
<dbReference type="SUPFAM" id="SSF55486">
    <property type="entry name" value="Metalloproteases ('zincins'), catalytic domain"/>
    <property type="match status" value="2"/>
</dbReference>
<gene>
    <name evidence="12" type="ORF">TTEB3V08_LOCUS536</name>
</gene>
<dbReference type="InterPro" id="IPR000718">
    <property type="entry name" value="Peptidase_M13"/>
</dbReference>
<dbReference type="GO" id="GO:0016485">
    <property type="term" value="P:protein processing"/>
    <property type="evidence" value="ECO:0007669"/>
    <property type="project" value="TreeGrafter"/>
</dbReference>
<protein>
    <submittedName>
        <fullName evidence="12">Uncharacterized protein</fullName>
    </submittedName>
</protein>
<evidence type="ECO:0000256" key="3">
    <source>
        <dbReference type="ARBA" id="ARBA00007357"/>
    </source>
</evidence>
<dbReference type="PROSITE" id="PS51885">
    <property type="entry name" value="NEPRILYSIN"/>
    <property type="match status" value="1"/>
</dbReference>
<evidence type="ECO:0000259" key="10">
    <source>
        <dbReference type="Pfam" id="PF01431"/>
    </source>
</evidence>
<evidence type="ECO:0000256" key="7">
    <source>
        <dbReference type="ARBA" id="ARBA00022833"/>
    </source>
</evidence>
<dbReference type="Pfam" id="PF05649">
    <property type="entry name" value="Peptidase_M13_N"/>
    <property type="match status" value="2"/>
</dbReference>
<dbReference type="GO" id="GO:0005886">
    <property type="term" value="C:plasma membrane"/>
    <property type="evidence" value="ECO:0007669"/>
    <property type="project" value="UniProtKB-SubCell"/>
</dbReference>
<evidence type="ECO:0000256" key="1">
    <source>
        <dbReference type="ARBA" id="ARBA00001947"/>
    </source>
</evidence>
<dbReference type="PRINTS" id="PR00786">
    <property type="entry name" value="NEPRILYSIN"/>
</dbReference>